<reference evidence="3" key="1">
    <citation type="journal article" date="2019" name="Int. J. Syst. Evol. Microbiol.">
        <title>The Global Catalogue of Microorganisms (GCM) 10K type strain sequencing project: providing services to taxonomists for standard genome sequencing and annotation.</title>
        <authorList>
            <consortium name="The Broad Institute Genomics Platform"/>
            <consortium name="The Broad Institute Genome Sequencing Center for Infectious Disease"/>
            <person name="Wu L."/>
            <person name="Ma J."/>
        </authorList>
    </citation>
    <scope>NUCLEOTIDE SEQUENCE [LARGE SCALE GENOMIC DNA]</scope>
    <source>
        <strain evidence="3">JCM 30742</strain>
    </source>
</reference>
<keyword evidence="3" id="KW-1185">Reference proteome</keyword>
<dbReference type="Proteomes" id="UP001500752">
    <property type="component" value="Unassembled WGS sequence"/>
</dbReference>
<sequence length="130" mass="13717">MAIRQDSIFPAPFGPAGRGWPAMPRHCPPGSREPLRHAAPHRRSPAASLGAAAKIPLRPARLLAGLPPWRPLRVPSGFGAPQRLPDARGAADWCSGLVLAPPPGGTVAVTLTTGHRRPIAISTVKLQEFL</sequence>
<feature type="region of interest" description="Disordered" evidence="1">
    <location>
        <begin position="1"/>
        <end position="50"/>
    </location>
</feature>
<evidence type="ECO:0000313" key="2">
    <source>
        <dbReference type="EMBL" id="GAA3673526.1"/>
    </source>
</evidence>
<gene>
    <name evidence="2" type="ORF">GCM10023081_09850</name>
</gene>
<dbReference type="EMBL" id="BAABEO010000008">
    <property type="protein sequence ID" value="GAA3673526.1"/>
    <property type="molecule type" value="Genomic_DNA"/>
</dbReference>
<evidence type="ECO:0000313" key="3">
    <source>
        <dbReference type="Proteomes" id="UP001500752"/>
    </source>
</evidence>
<name>A0ABP7C0C8_9MICC</name>
<comment type="caution">
    <text evidence="2">The sequence shown here is derived from an EMBL/GenBank/DDBJ whole genome shotgun (WGS) entry which is preliminary data.</text>
</comment>
<organism evidence="2 3">
    <name type="scientific">Arthrobacter ginkgonis</name>
    <dbReference type="NCBI Taxonomy" id="1630594"/>
    <lineage>
        <taxon>Bacteria</taxon>
        <taxon>Bacillati</taxon>
        <taxon>Actinomycetota</taxon>
        <taxon>Actinomycetes</taxon>
        <taxon>Micrococcales</taxon>
        <taxon>Micrococcaceae</taxon>
        <taxon>Arthrobacter</taxon>
    </lineage>
</organism>
<protein>
    <submittedName>
        <fullName evidence="2">Uncharacterized protein</fullName>
    </submittedName>
</protein>
<evidence type="ECO:0000256" key="1">
    <source>
        <dbReference type="SAM" id="MobiDB-lite"/>
    </source>
</evidence>
<proteinExistence type="predicted"/>
<accession>A0ABP7C0C8</accession>